<dbReference type="AlphaFoldDB" id="A0A6A6NUV4"/>
<feature type="compositionally biased region" description="Basic and acidic residues" evidence="1">
    <location>
        <begin position="21"/>
        <end position="53"/>
    </location>
</feature>
<name>A0A6A6NUV4_9PEZI</name>
<evidence type="ECO:0000256" key="1">
    <source>
        <dbReference type="SAM" id="MobiDB-lite"/>
    </source>
</evidence>
<evidence type="ECO:0000313" key="2">
    <source>
        <dbReference type="EMBL" id="KAF2455254.1"/>
    </source>
</evidence>
<protein>
    <submittedName>
        <fullName evidence="2">Uncharacterized protein</fullName>
    </submittedName>
</protein>
<feature type="region of interest" description="Disordered" evidence="1">
    <location>
        <begin position="1"/>
        <end position="130"/>
    </location>
</feature>
<dbReference type="EMBL" id="MU001687">
    <property type="protein sequence ID" value="KAF2455254.1"/>
    <property type="molecule type" value="Genomic_DNA"/>
</dbReference>
<dbReference type="Proteomes" id="UP000799766">
    <property type="component" value="Unassembled WGS sequence"/>
</dbReference>
<organism evidence="2 3">
    <name type="scientific">Lineolata rhizophorae</name>
    <dbReference type="NCBI Taxonomy" id="578093"/>
    <lineage>
        <taxon>Eukaryota</taxon>
        <taxon>Fungi</taxon>
        <taxon>Dikarya</taxon>
        <taxon>Ascomycota</taxon>
        <taxon>Pezizomycotina</taxon>
        <taxon>Dothideomycetes</taxon>
        <taxon>Dothideomycetes incertae sedis</taxon>
        <taxon>Lineolatales</taxon>
        <taxon>Lineolataceae</taxon>
        <taxon>Lineolata</taxon>
    </lineage>
</organism>
<proteinExistence type="predicted"/>
<gene>
    <name evidence="2" type="ORF">BDY21DRAFT_365479</name>
</gene>
<sequence length="198" mass="21129">MPGRAEGQLRAAGEGNTKGESGCRPKGEGEGLWEARSRDVEQQQREPSPDRTSRAPVRSRRHGPRAEDATPGERPCGEMSMLQPVPLSRARRPPAHERAGQGEEDGQLGRRLRSRGGGTAAADSRQNAGVRNAGVDTYTLRDGRWQQARHPCPVRAALHIVVEAMAVEGATVVTGPSGARLRRAIAGRVAESNPAAAQ</sequence>
<accession>A0A6A6NUV4</accession>
<evidence type="ECO:0000313" key="3">
    <source>
        <dbReference type="Proteomes" id="UP000799766"/>
    </source>
</evidence>
<reference evidence="2" key="1">
    <citation type="journal article" date="2020" name="Stud. Mycol.">
        <title>101 Dothideomycetes genomes: a test case for predicting lifestyles and emergence of pathogens.</title>
        <authorList>
            <person name="Haridas S."/>
            <person name="Albert R."/>
            <person name="Binder M."/>
            <person name="Bloem J."/>
            <person name="Labutti K."/>
            <person name="Salamov A."/>
            <person name="Andreopoulos B."/>
            <person name="Baker S."/>
            <person name="Barry K."/>
            <person name="Bills G."/>
            <person name="Bluhm B."/>
            <person name="Cannon C."/>
            <person name="Castanera R."/>
            <person name="Culley D."/>
            <person name="Daum C."/>
            <person name="Ezra D."/>
            <person name="Gonzalez J."/>
            <person name="Henrissat B."/>
            <person name="Kuo A."/>
            <person name="Liang C."/>
            <person name="Lipzen A."/>
            <person name="Lutzoni F."/>
            <person name="Magnuson J."/>
            <person name="Mondo S."/>
            <person name="Nolan M."/>
            <person name="Ohm R."/>
            <person name="Pangilinan J."/>
            <person name="Park H.-J."/>
            <person name="Ramirez L."/>
            <person name="Alfaro M."/>
            <person name="Sun H."/>
            <person name="Tritt A."/>
            <person name="Yoshinaga Y."/>
            <person name="Zwiers L.-H."/>
            <person name="Turgeon B."/>
            <person name="Goodwin S."/>
            <person name="Spatafora J."/>
            <person name="Crous P."/>
            <person name="Grigoriev I."/>
        </authorList>
    </citation>
    <scope>NUCLEOTIDE SEQUENCE</scope>
    <source>
        <strain evidence="2">ATCC 16933</strain>
    </source>
</reference>
<keyword evidence="3" id="KW-1185">Reference proteome</keyword>